<proteinExistence type="predicted"/>
<evidence type="ECO:0000313" key="2">
    <source>
        <dbReference type="EMBL" id="KAF9472257.1"/>
    </source>
</evidence>
<evidence type="ECO:0000313" key="3">
    <source>
        <dbReference type="Proteomes" id="UP000807469"/>
    </source>
</evidence>
<protein>
    <submittedName>
        <fullName evidence="2">Uncharacterized protein</fullName>
    </submittedName>
</protein>
<feature type="compositionally biased region" description="Low complexity" evidence="1">
    <location>
        <begin position="169"/>
        <end position="191"/>
    </location>
</feature>
<dbReference type="OrthoDB" id="3265734at2759"/>
<keyword evidence="3" id="KW-1185">Reference proteome</keyword>
<dbReference type="Proteomes" id="UP000807469">
    <property type="component" value="Unassembled WGS sequence"/>
</dbReference>
<sequence>MSTVILDDRDSSIVYHGDTWVPSGNPAAEYLGTSMGTAPAFGTSATVAFTGTGITVFGTLNPGIQISMFSVDGAPPTTFTSTDASSIRYAQAFYTANPGTFSPGVHTLVMTPLQADFWLDFLKVDGPSATSSSTSSEALPNSIRSTSKSSAQAVPTVNSPPPKATNVNTSTSTSTSAPIKVSTASSTTSASFNIGPTIAKTEPTSSLIPASNNSASIPSDDSVQKQRNTSLNPIVGGALGGKVKMGGELPEAPGGDDNPPPPGINVCESQLRQRNSTVSRYDLSISTSKTAQISSRSANTTSEQVNEFNLRKTGNLNLSHLRSPDVSDPPPGYQPT</sequence>
<accession>A0A9P5YN74</accession>
<feature type="region of interest" description="Disordered" evidence="1">
    <location>
        <begin position="129"/>
        <end position="265"/>
    </location>
</feature>
<reference evidence="2" key="1">
    <citation type="submission" date="2020-11" db="EMBL/GenBank/DDBJ databases">
        <authorList>
            <consortium name="DOE Joint Genome Institute"/>
            <person name="Ahrendt S."/>
            <person name="Riley R."/>
            <person name="Andreopoulos W."/>
            <person name="Labutti K."/>
            <person name="Pangilinan J."/>
            <person name="Ruiz-Duenas F.J."/>
            <person name="Barrasa J.M."/>
            <person name="Sanchez-Garcia M."/>
            <person name="Camarero S."/>
            <person name="Miyauchi S."/>
            <person name="Serrano A."/>
            <person name="Linde D."/>
            <person name="Babiker R."/>
            <person name="Drula E."/>
            <person name="Ayuso-Fernandez I."/>
            <person name="Pacheco R."/>
            <person name="Padilla G."/>
            <person name="Ferreira P."/>
            <person name="Barriuso J."/>
            <person name="Kellner H."/>
            <person name="Castanera R."/>
            <person name="Alfaro M."/>
            <person name="Ramirez L."/>
            <person name="Pisabarro A.G."/>
            <person name="Kuo A."/>
            <person name="Tritt A."/>
            <person name="Lipzen A."/>
            <person name="He G."/>
            <person name="Yan M."/>
            <person name="Ng V."/>
            <person name="Cullen D."/>
            <person name="Martin F."/>
            <person name="Rosso M.-N."/>
            <person name="Henrissat B."/>
            <person name="Hibbett D."/>
            <person name="Martinez A.T."/>
            <person name="Grigoriev I.V."/>
        </authorList>
    </citation>
    <scope>NUCLEOTIDE SEQUENCE</scope>
    <source>
        <strain evidence="2">CIRM-BRFM 674</strain>
    </source>
</reference>
<organism evidence="2 3">
    <name type="scientific">Pholiota conissans</name>
    <dbReference type="NCBI Taxonomy" id="109636"/>
    <lineage>
        <taxon>Eukaryota</taxon>
        <taxon>Fungi</taxon>
        <taxon>Dikarya</taxon>
        <taxon>Basidiomycota</taxon>
        <taxon>Agaricomycotina</taxon>
        <taxon>Agaricomycetes</taxon>
        <taxon>Agaricomycetidae</taxon>
        <taxon>Agaricales</taxon>
        <taxon>Agaricineae</taxon>
        <taxon>Strophariaceae</taxon>
        <taxon>Pholiota</taxon>
    </lineage>
</organism>
<dbReference type="EMBL" id="MU155557">
    <property type="protein sequence ID" value="KAF9472257.1"/>
    <property type="molecule type" value="Genomic_DNA"/>
</dbReference>
<feature type="compositionally biased region" description="Pro residues" evidence="1">
    <location>
        <begin position="327"/>
        <end position="336"/>
    </location>
</feature>
<evidence type="ECO:0000256" key="1">
    <source>
        <dbReference type="SAM" id="MobiDB-lite"/>
    </source>
</evidence>
<comment type="caution">
    <text evidence="2">The sequence shown here is derived from an EMBL/GenBank/DDBJ whole genome shotgun (WGS) entry which is preliminary data.</text>
</comment>
<dbReference type="AlphaFoldDB" id="A0A9P5YN74"/>
<dbReference type="Gene3D" id="2.60.120.260">
    <property type="entry name" value="Galactose-binding domain-like"/>
    <property type="match status" value="1"/>
</dbReference>
<gene>
    <name evidence="2" type="ORF">BDN70DRAFT_938312</name>
</gene>
<name>A0A9P5YN74_9AGAR</name>
<feature type="compositionally biased region" description="Polar residues" evidence="1">
    <location>
        <begin position="202"/>
        <end position="232"/>
    </location>
</feature>
<feature type="compositionally biased region" description="Polar residues" evidence="1">
    <location>
        <begin position="137"/>
        <end position="157"/>
    </location>
</feature>
<feature type="region of interest" description="Disordered" evidence="1">
    <location>
        <begin position="314"/>
        <end position="336"/>
    </location>
</feature>